<dbReference type="EC" id="2.1.1.214" evidence="11"/>
<dbReference type="GO" id="GO:0160102">
    <property type="term" value="F:tRNA (guanine(10)-N2)-methyltransferase activity"/>
    <property type="evidence" value="ECO:0007669"/>
    <property type="project" value="UniProtKB-EC"/>
</dbReference>
<keyword evidence="7 14" id="KW-0949">S-adenosyl-L-methionine</keyword>
<dbReference type="PROSITE" id="PS50005">
    <property type="entry name" value="TPR"/>
    <property type="match status" value="1"/>
</dbReference>
<keyword evidence="12" id="KW-0862">Zinc</keyword>
<feature type="binding site" evidence="12">
    <location>
        <position position="719"/>
    </location>
    <ligand>
        <name>Zn(2+)</name>
        <dbReference type="ChEBI" id="CHEBI:29105"/>
    </ligand>
</feature>
<keyword evidence="18" id="KW-1185">Reference proteome</keyword>
<proteinExistence type="inferred from homology"/>
<dbReference type="InterPro" id="IPR002052">
    <property type="entry name" value="DNA_methylase_N6_adenine_CS"/>
</dbReference>
<dbReference type="Proteomes" id="UP000253729">
    <property type="component" value="Unassembled WGS sequence"/>
</dbReference>
<evidence type="ECO:0000256" key="7">
    <source>
        <dbReference type="ARBA" id="ARBA00022691"/>
    </source>
</evidence>
<dbReference type="Pfam" id="PF13181">
    <property type="entry name" value="TPR_8"/>
    <property type="match status" value="1"/>
</dbReference>
<dbReference type="FunFam" id="3.40.50.150:FF:000260">
    <property type="entry name" value="RNA methylase family protein"/>
    <property type="match status" value="1"/>
</dbReference>
<feature type="domain" description="Deacetylase sirtuin-type" evidence="16">
    <location>
        <begin position="556"/>
        <end position="855"/>
    </location>
</feature>
<dbReference type="GO" id="GO:0043527">
    <property type="term" value="C:tRNA methyltransferase complex"/>
    <property type="evidence" value="ECO:0007669"/>
    <property type="project" value="UniProtKB-ARBA"/>
</dbReference>
<dbReference type="GO" id="GO:0005737">
    <property type="term" value="C:cytoplasm"/>
    <property type="evidence" value="ECO:0007669"/>
    <property type="project" value="UniProtKB-SubCell"/>
</dbReference>
<dbReference type="SUPFAM" id="SSF53335">
    <property type="entry name" value="S-adenosyl-L-methionine-dependent methyltransferases"/>
    <property type="match status" value="1"/>
</dbReference>
<feature type="compositionally biased region" description="Low complexity" evidence="15">
    <location>
        <begin position="428"/>
        <end position="437"/>
    </location>
</feature>
<evidence type="ECO:0000256" key="8">
    <source>
        <dbReference type="ARBA" id="ARBA00022694"/>
    </source>
</evidence>
<evidence type="ECO:0000256" key="9">
    <source>
        <dbReference type="ARBA" id="ARBA00022884"/>
    </source>
</evidence>
<feature type="binding site" evidence="12">
    <location>
        <position position="692"/>
    </location>
    <ligand>
        <name>Zn(2+)</name>
        <dbReference type="ChEBI" id="CHEBI:29105"/>
    </ligand>
</feature>
<comment type="subcellular location">
    <subcellularLocation>
        <location evidence="1">Cytoplasm</location>
    </subcellularLocation>
</comment>
<accession>A0A3F3QDC6</accession>
<dbReference type="PANTHER" id="PTHR13370:SF3">
    <property type="entry name" value="TRNA (GUANINE(10)-N2)-METHYLTRANSFERASE HOMOLOG"/>
    <property type="match status" value="1"/>
</dbReference>
<dbReference type="GO" id="GO:0000049">
    <property type="term" value="F:tRNA binding"/>
    <property type="evidence" value="ECO:0007669"/>
    <property type="project" value="UniProtKB-UniRule"/>
</dbReference>
<dbReference type="EMBL" id="KZ852036">
    <property type="protein sequence ID" value="RDH37075.1"/>
    <property type="molecule type" value="Genomic_DNA"/>
</dbReference>
<organism evidence="17 18">
    <name type="scientific">Aspergillus welwitschiae</name>
    <dbReference type="NCBI Taxonomy" id="1341132"/>
    <lineage>
        <taxon>Eukaryota</taxon>
        <taxon>Fungi</taxon>
        <taxon>Dikarya</taxon>
        <taxon>Ascomycota</taxon>
        <taxon>Pezizomycotina</taxon>
        <taxon>Eurotiomycetes</taxon>
        <taxon>Eurotiomycetidae</taxon>
        <taxon>Eurotiales</taxon>
        <taxon>Aspergillaceae</taxon>
        <taxon>Aspergillus</taxon>
        <taxon>Aspergillus subgen. Circumdati</taxon>
    </lineage>
</organism>
<dbReference type="PANTHER" id="PTHR13370">
    <property type="entry name" value="RNA METHYLASE-RELATED"/>
    <property type="match status" value="1"/>
</dbReference>
<evidence type="ECO:0000256" key="5">
    <source>
        <dbReference type="ARBA" id="ARBA00022603"/>
    </source>
</evidence>
<feature type="region of interest" description="Disordered" evidence="15">
    <location>
        <begin position="340"/>
        <end position="362"/>
    </location>
</feature>
<name>A0A3F3QDC6_9EURO</name>
<feature type="region of interest" description="Disordered" evidence="15">
    <location>
        <begin position="1"/>
        <end position="37"/>
    </location>
</feature>
<dbReference type="RefSeq" id="XP_026630097.1">
    <property type="nucleotide sequence ID" value="XM_026768723.1"/>
</dbReference>
<dbReference type="InterPro" id="IPR016691">
    <property type="entry name" value="TRMT11"/>
</dbReference>
<evidence type="ECO:0000256" key="2">
    <source>
        <dbReference type="ARBA" id="ARBA00006924"/>
    </source>
</evidence>
<comment type="similarity">
    <text evidence="14">Belongs to the class I-like SAM-binding methyltransferase superfamily. TRM11 methyltransferase family.</text>
</comment>
<keyword evidence="4 14" id="KW-0820">tRNA-binding</keyword>
<reference evidence="17 18" key="1">
    <citation type="submission" date="2018-07" db="EMBL/GenBank/DDBJ databases">
        <title>The genomes of Aspergillus section Nigri reveals drivers in fungal speciation.</title>
        <authorList>
            <consortium name="DOE Joint Genome Institute"/>
            <person name="Vesth T.C."/>
            <person name="Nybo J."/>
            <person name="Theobald S."/>
            <person name="Brandl J."/>
            <person name="Frisvad J.C."/>
            <person name="Nielsen K.F."/>
            <person name="Lyhne E.K."/>
            <person name="Kogle M.E."/>
            <person name="Kuo A."/>
            <person name="Riley R."/>
            <person name="Clum A."/>
            <person name="Nolan M."/>
            <person name="Lipzen A."/>
            <person name="Salamov A."/>
            <person name="Henrissat B."/>
            <person name="Wiebenga A."/>
            <person name="De vries R.P."/>
            <person name="Grigoriev I.V."/>
            <person name="Mortensen U.H."/>
            <person name="Andersen M.R."/>
            <person name="Baker S.E."/>
        </authorList>
    </citation>
    <scope>NUCLEOTIDE SEQUENCE [LARGE SCALE GENOMIC DNA]</scope>
    <source>
        <strain evidence="17 18">CBS 139.54b</strain>
    </source>
</reference>
<dbReference type="CDD" id="cd24142">
    <property type="entry name" value="ACL4-like"/>
    <property type="match status" value="1"/>
</dbReference>
<dbReference type="InterPro" id="IPR059073">
    <property type="entry name" value="TRMT11_N"/>
</dbReference>
<dbReference type="InterPro" id="IPR026591">
    <property type="entry name" value="Sirtuin_cat_small_dom_sf"/>
</dbReference>
<dbReference type="Pfam" id="PF02146">
    <property type="entry name" value="SIR2"/>
    <property type="match status" value="1"/>
</dbReference>
<evidence type="ECO:0000256" key="14">
    <source>
        <dbReference type="PROSITE-ProRule" id="PRU00959"/>
    </source>
</evidence>
<keyword evidence="3" id="KW-0963">Cytoplasm</keyword>
<keyword evidence="5 14" id="KW-0489">Methyltransferase</keyword>
<keyword evidence="6 14" id="KW-0808">Transferase</keyword>
<keyword evidence="9 14" id="KW-0694">RNA-binding</keyword>
<dbReference type="Gene3D" id="3.40.50.1220">
    <property type="entry name" value="TPP-binding domain"/>
    <property type="match status" value="1"/>
</dbReference>
<evidence type="ECO:0000256" key="4">
    <source>
        <dbReference type="ARBA" id="ARBA00022555"/>
    </source>
</evidence>
<dbReference type="PROSITE" id="PS00092">
    <property type="entry name" value="N6_MTASE"/>
    <property type="match status" value="1"/>
</dbReference>
<evidence type="ECO:0000256" key="13">
    <source>
        <dbReference type="PROSITE-ProRule" id="PRU00339"/>
    </source>
</evidence>
<keyword evidence="10" id="KW-0520">NAD</keyword>
<dbReference type="Pfam" id="PF25904">
    <property type="entry name" value="Tmrp11_N"/>
    <property type="match status" value="1"/>
</dbReference>
<keyword evidence="13" id="KW-0802">TPR repeat</keyword>
<evidence type="ECO:0000256" key="10">
    <source>
        <dbReference type="ARBA" id="ARBA00023027"/>
    </source>
</evidence>
<dbReference type="InterPro" id="IPR011990">
    <property type="entry name" value="TPR-like_helical_dom_sf"/>
</dbReference>
<dbReference type="InterPro" id="IPR000241">
    <property type="entry name" value="RlmKL-like_Mtase"/>
</dbReference>
<dbReference type="PROSITE" id="PS50305">
    <property type="entry name" value="SIRTUIN"/>
    <property type="match status" value="1"/>
</dbReference>
<feature type="region of interest" description="Disordered" evidence="15">
    <location>
        <begin position="428"/>
        <end position="458"/>
    </location>
</feature>
<evidence type="ECO:0000256" key="3">
    <source>
        <dbReference type="ARBA" id="ARBA00022490"/>
    </source>
</evidence>
<evidence type="ECO:0000256" key="15">
    <source>
        <dbReference type="SAM" id="MobiDB-lite"/>
    </source>
</evidence>
<evidence type="ECO:0000256" key="1">
    <source>
        <dbReference type="ARBA" id="ARBA00004496"/>
    </source>
</evidence>
<feature type="compositionally biased region" description="Basic residues" evidence="15">
    <location>
        <begin position="1"/>
        <end position="16"/>
    </location>
</feature>
<protein>
    <recommendedName>
        <fullName evidence="11">tRNA (guanine(10)-N(2))-methyltransferase</fullName>
        <ecNumber evidence="11">2.1.1.214</ecNumber>
    </recommendedName>
</protein>
<feature type="binding site" evidence="12">
    <location>
        <position position="695"/>
    </location>
    <ligand>
        <name>Zn(2+)</name>
        <dbReference type="ChEBI" id="CHEBI:29105"/>
    </ligand>
</feature>
<gene>
    <name evidence="17" type="ORF">BDQ94DRAFT_157317</name>
</gene>
<dbReference type="GO" id="GO:0008033">
    <property type="term" value="P:tRNA processing"/>
    <property type="evidence" value="ECO:0007669"/>
    <property type="project" value="UniProtKB-UniRule"/>
</dbReference>
<feature type="region of interest" description="Disordered" evidence="15">
    <location>
        <begin position="725"/>
        <end position="759"/>
    </location>
</feature>
<dbReference type="Gene3D" id="1.25.40.10">
    <property type="entry name" value="Tetratricopeptide repeat domain"/>
    <property type="match status" value="2"/>
</dbReference>
<dbReference type="SUPFAM" id="SSF52467">
    <property type="entry name" value="DHS-like NAD/FAD-binding domain"/>
    <property type="match status" value="1"/>
</dbReference>
<evidence type="ECO:0000313" key="18">
    <source>
        <dbReference type="Proteomes" id="UP000253729"/>
    </source>
</evidence>
<dbReference type="SUPFAM" id="SSF48452">
    <property type="entry name" value="TPR-like"/>
    <property type="match status" value="1"/>
</dbReference>
<feature type="binding site" evidence="12">
    <location>
        <position position="716"/>
    </location>
    <ligand>
        <name>Zn(2+)</name>
        <dbReference type="ChEBI" id="CHEBI:29105"/>
    </ligand>
</feature>
<sequence>MGKSRPHNKKASKSRSKSVLGAGGSVSKQKMNEDPSKLLEQATIQLQTGQPDVALSLAQQALNNAPDNSPSQLVALNTVGEIYVELGEIDVAKQHFMRAIELDPNGTIPEAQGGGAEKFLWLAQLSEQGGKDSVQWFEKGSLSFPLQGWLADLLVLTVSRWEEDAENRCESLITEALLVAPNAPEVLQTLASIRISQLRTEEAQAALRRSLDLWKDLPPEDLSIPDFATRISLSRLLMEVGMELEALEVLERLILEDDQSVEAWYLGGWCLQLLAGKQQAPKDADEEDGNTPEARRHASLVASREWLKQSLTLYDLVQYEDERLKEHALELVQEMNKEIGEDMDDDEAGEGEEDWEDEEIEQTAPDKVGSDRFPRAITRAKFIPAIRLRVANSSMMDLVSAPSGEDSSLKDPVVQVEAVDMASAVSKAGTATENTAAAKEEVTQSEYETDSDGSGDEWETQSLYEDAIQVLRDDQLRDGVPDACTLEEAVAYRKRLHEVGKAAFVEETLGQDKVTARKLCTAFGILPPAFLADAPDEAFHPLLAIAISREFSRRPKLPQYNTIDDAVKLLKESKNIVVLTGAGISTSLGIPDFRSKDTGLYSQLAHLGLSDPQEVFDIQVFREDPSIFFSIAKDILPTEKKFSPTHAFIRVLQDKGKLLTNYTQNIDNIEANAGVLPENIVQCHGSFATATCVKCQYKVKGDEIFDEIKKGVIPQCDSCRKRIAEDSGTKRKRSSNGVHKNRKDNDGDSTDDDYEIPTPGVMKPDITFFGEDLPDEFGRRLLHHDRDQVDLVIVIGTSLKVAPVAEVPGVLPRTVPQLYISRTVSHIFSLCFCAPGFTDRVSACVAYGVRHRSARRLRRVQRTMEYLIRFAQAHESFRQSEIQALADLAGVKLEFLHYDKNSPFCIIRVPDEAAARAVITRSIIAKDIFELWGQGTNFDEVYADVRRRTEDRWAHYKDSSFRFTIDSFAGKRSSEKKREIIQSFSFLGFKGPIRMKNPDQDFWVFEDYGLDLNSPGTPRPEGQEPKIIYFGRWIANSSRDVVNKYDLKKRRYISTTSMDAELTLITANMAHAAPGKLFYDPFVGTGSFLVAMSHFGAETFGSDIDGRSFRGKEMMERGGTMGVLSNFQQYDMVGKFMDVFTSDLTNTPLRSAQFLDGIICDPPYGIREGLRVLGRREGLKNEEVIIDGVPAHYRPGYIAPKKPYGFEAMLNDILNFAVRTLVTNGRLAMWMPTANDEEVELAVPMHPNLEVVNVSVQPFYTWSRRLITYRRLPEGQVSDVSQGRQKLDAQGVYADQLNEFRRKVCPAHSRCINTVLTIPLVLHEEPARQFEIRKRKFCLMNSTRIEYNQISNKSNDSITPIMMQTQQNNRTASIYTSSSIPSKLPLSNPKAPKLPFQIHTLLPLDPLNFPRQLLPQQPSQTLPLLII</sequence>
<dbReference type="InterPro" id="IPR029063">
    <property type="entry name" value="SAM-dependent_MTases_sf"/>
</dbReference>
<evidence type="ECO:0000313" key="17">
    <source>
        <dbReference type="EMBL" id="RDH37075.1"/>
    </source>
</evidence>
<feature type="compositionally biased region" description="Basic residues" evidence="15">
    <location>
        <begin position="730"/>
        <end position="742"/>
    </location>
</feature>
<dbReference type="GO" id="GO:0070403">
    <property type="term" value="F:NAD+ binding"/>
    <property type="evidence" value="ECO:0007669"/>
    <property type="project" value="InterPro"/>
</dbReference>
<feature type="compositionally biased region" description="Acidic residues" evidence="15">
    <location>
        <begin position="447"/>
        <end position="458"/>
    </location>
</feature>
<dbReference type="InterPro" id="IPR029035">
    <property type="entry name" value="DHS-like_NAD/FAD-binding_dom"/>
</dbReference>
<dbReference type="Gene3D" id="3.40.50.150">
    <property type="entry name" value="Vaccinia Virus protein VP39"/>
    <property type="match status" value="1"/>
</dbReference>
<dbReference type="Pfam" id="PF01170">
    <property type="entry name" value="UPF0020"/>
    <property type="match status" value="1"/>
</dbReference>
<dbReference type="GO" id="GO:0032259">
    <property type="term" value="P:methylation"/>
    <property type="evidence" value="ECO:0007669"/>
    <property type="project" value="UniProtKB-UniRule"/>
</dbReference>
<dbReference type="InterPro" id="IPR026590">
    <property type="entry name" value="Ssirtuin_cat_dom"/>
</dbReference>
<dbReference type="InterPro" id="IPR019734">
    <property type="entry name" value="TPR_rpt"/>
</dbReference>
<evidence type="ECO:0000256" key="6">
    <source>
        <dbReference type="ARBA" id="ARBA00022679"/>
    </source>
</evidence>
<feature type="active site" description="Proton acceptor" evidence="12">
    <location>
        <position position="684"/>
    </location>
</feature>
<dbReference type="PROSITE" id="PS50293">
    <property type="entry name" value="TPR_REGION"/>
    <property type="match status" value="1"/>
</dbReference>
<dbReference type="GeneID" id="38137079"/>
<keyword evidence="8 14" id="KW-0819">tRNA processing</keyword>
<keyword evidence="12" id="KW-0479">Metal-binding</keyword>
<evidence type="ECO:0000256" key="11">
    <source>
        <dbReference type="ARBA" id="ARBA00066937"/>
    </source>
</evidence>
<dbReference type="SMART" id="SM00028">
    <property type="entry name" value="TPR"/>
    <property type="match status" value="3"/>
</dbReference>
<dbReference type="PROSITE" id="PS51627">
    <property type="entry name" value="SAM_MT_TRM11"/>
    <property type="match status" value="1"/>
</dbReference>
<feature type="repeat" description="TPR" evidence="13">
    <location>
        <begin position="73"/>
        <end position="106"/>
    </location>
</feature>
<dbReference type="GO" id="GO:0046872">
    <property type="term" value="F:metal ion binding"/>
    <property type="evidence" value="ECO:0007669"/>
    <property type="project" value="UniProtKB-KW"/>
</dbReference>
<evidence type="ECO:0000256" key="12">
    <source>
        <dbReference type="PROSITE-ProRule" id="PRU00236"/>
    </source>
</evidence>
<dbReference type="STRING" id="1341132.A0A3F3QDC6"/>
<dbReference type="InterPro" id="IPR003000">
    <property type="entry name" value="Sirtuin"/>
</dbReference>
<feature type="compositionally biased region" description="Acidic residues" evidence="15">
    <location>
        <begin position="341"/>
        <end position="361"/>
    </location>
</feature>
<evidence type="ECO:0000259" key="16">
    <source>
        <dbReference type="PROSITE" id="PS50305"/>
    </source>
</evidence>
<dbReference type="Gene3D" id="3.30.1600.10">
    <property type="entry name" value="SIR2/SIRT2 'Small Domain"/>
    <property type="match status" value="1"/>
</dbReference>
<comment type="similarity">
    <text evidence="2">Belongs to the sirtuin family. Class I subfamily.</text>
</comment>